<dbReference type="GO" id="GO:0005576">
    <property type="term" value="C:extracellular region"/>
    <property type="evidence" value="ECO:0007669"/>
    <property type="project" value="GOC"/>
</dbReference>
<organism evidence="2 3">
    <name type="scientific">Equus asinus</name>
    <name type="common">Donkey</name>
    <name type="synonym">Equus africanus asinus</name>
    <dbReference type="NCBI Taxonomy" id="9793"/>
    <lineage>
        <taxon>Eukaryota</taxon>
        <taxon>Metazoa</taxon>
        <taxon>Chordata</taxon>
        <taxon>Craniata</taxon>
        <taxon>Vertebrata</taxon>
        <taxon>Euteleostomi</taxon>
        <taxon>Mammalia</taxon>
        <taxon>Eutheria</taxon>
        <taxon>Laurasiatheria</taxon>
        <taxon>Perissodactyla</taxon>
        <taxon>Equidae</taxon>
        <taxon>Equus</taxon>
    </lineage>
</organism>
<dbReference type="InterPro" id="IPR006594">
    <property type="entry name" value="LisH"/>
</dbReference>
<dbReference type="Ensembl" id="ENSEAST00005062378.1">
    <property type="protein sequence ID" value="ENSEASP00005034863.1"/>
    <property type="gene ID" value="ENSEASG00005028547.1"/>
</dbReference>
<feature type="region of interest" description="Disordered" evidence="1">
    <location>
        <begin position="1"/>
        <end position="40"/>
    </location>
</feature>
<name>A0A9L0I4I2_EQUAS</name>
<dbReference type="GO" id="GO:0005813">
    <property type="term" value="C:centrosome"/>
    <property type="evidence" value="ECO:0007669"/>
    <property type="project" value="TreeGrafter"/>
</dbReference>
<evidence type="ECO:0008006" key="4">
    <source>
        <dbReference type="Google" id="ProtNLM"/>
    </source>
</evidence>
<reference evidence="2" key="2">
    <citation type="submission" date="2025-08" db="UniProtKB">
        <authorList>
            <consortium name="Ensembl"/>
        </authorList>
    </citation>
    <scope>IDENTIFICATION</scope>
</reference>
<dbReference type="Pfam" id="PF16045">
    <property type="entry name" value="LisH_2"/>
    <property type="match status" value="1"/>
</dbReference>
<feature type="compositionally biased region" description="Basic and acidic residues" evidence="1">
    <location>
        <begin position="12"/>
        <end position="40"/>
    </location>
</feature>
<gene>
    <name evidence="2" type="primary">LOC106825120</name>
</gene>
<dbReference type="Gene3D" id="1.20.960.40">
    <property type="match status" value="1"/>
</dbReference>
<dbReference type="PROSITE" id="PS50896">
    <property type="entry name" value="LISH"/>
    <property type="match status" value="1"/>
</dbReference>
<dbReference type="InterPro" id="IPR055289">
    <property type="entry name" value="OFD1"/>
</dbReference>
<keyword evidence="3" id="KW-1185">Reference proteome</keyword>
<dbReference type="AlphaFoldDB" id="A0A9L0I4I2"/>
<dbReference type="GO" id="GO:0060287">
    <property type="term" value="P:epithelial cilium movement involved in determination of left/right asymmetry"/>
    <property type="evidence" value="ECO:0007669"/>
    <property type="project" value="TreeGrafter"/>
</dbReference>
<dbReference type="GeneTree" id="ENSGT00390000001798"/>
<dbReference type="PANTHER" id="PTHR39063">
    <property type="entry name" value="ORAL-FACIAL-DIGITAL SYNDROME 1 PROTEIN HOMOLOG"/>
    <property type="match status" value="1"/>
</dbReference>
<reference evidence="2 3" key="1">
    <citation type="journal article" date="2020" name="Nat. Commun.">
        <title>Donkey genomes provide new insights into domestication and selection for coat color.</title>
        <authorList>
            <person name="Wang"/>
            <person name="C."/>
            <person name="Li"/>
            <person name="H."/>
            <person name="Guo"/>
            <person name="Y."/>
            <person name="Huang"/>
            <person name="J."/>
            <person name="Sun"/>
            <person name="Y."/>
            <person name="Min"/>
            <person name="J."/>
            <person name="Wang"/>
            <person name="J."/>
            <person name="Fang"/>
            <person name="X."/>
            <person name="Zhao"/>
            <person name="Z."/>
            <person name="Wang"/>
            <person name="S."/>
            <person name="Zhang"/>
            <person name="Y."/>
            <person name="Liu"/>
            <person name="Q."/>
            <person name="Jiang"/>
            <person name="Q."/>
            <person name="Wang"/>
            <person name="X."/>
            <person name="Guo"/>
            <person name="Y."/>
            <person name="Yang"/>
            <person name="C."/>
            <person name="Wang"/>
            <person name="Y."/>
            <person name="Tian"/>
            <person name="F."/>
            <person name="Zhuang"/>
            <person name="G."/>
            <person name="Fan"/>
            <person name="Y."/>
            <person name="Gao"/>
            <person name="Q."/>
            <person name="Li"/>
            <person name="Y."/>
            <person name="Ju"/>
            <person name="Z."/>
            <person name="Li"/>
            <person name="J."/>
            <person name="Li"/>
            <person name="R."/>
            <person name="Hou"/>
            <person name="M."/>
            <person name="Yang"/>
            <person name="G."/>
            <person name="Liu"/>
            <person name="G."/>
            <person name="Liu"/>
            <person name="W."/>
            <person name="Guo"/>
            <person name="J."/>
            <person name="Pan"/>
            <person name="S."/>
            <person name="Fan"/>
            <person name="G."/>
            <person name="Zhang"/>
            <person name="W."/>
            <person name="Zhang"/>
            <person name="R."/>
            <person name="Yu"/>
            <person name="J."/>
            <person name="Zhang"/>
            <person name="X."/>
            <person name="Yin"/>
            <person name="Q."/>
            <person name="Ji"/>
            <person name="C."/>
            <person name="Jin"/>
            <person name="Y."/>
            <person name="Yue"/>
            <person name="G."/>
            <person name="Liu"/>
            <person name="M."/>
            <person name="Xu"/>
            <person name="J."/>
            <person name="Liu"/>
            <person name="S."/>
            <person name="Jordana"/>
            <person name="J."/>
            <person name="Noce"/>
            <person name="A."/>
            <person name="Amills"/>
            <person name="M."/>
            <person name="Wu"/>
            <person name="D.D."/>
            <person name="Li"/>
            <person name="S."/>
            <person name="Zhou"/>
            <person name="X. and Zhong"/>
            <person name="J."/>
        </authorList>
    </citation>
    <scope>NUCLEOTIDE SEQUENCE [LARGE SCALE GENOMIC DNA]</scope>
</reference>
<evidence type="ECO:0000313" key="2">
    <source>
        <dbReference type="Ensembl" id="ENSEASP00005034863.1"/>
    </source>
</evidence>
<evidence type="ECO:0000256" key="1">
    <source>
        <dbReference type="SAM" id="MobiDB-lite"/>
    </source>
</evidence>
<dbReference type="GO" id="GO:0036064">
    <property type="term" value="C:ciliary basal body"/>
    <property type="evidence" value="ECO:0007669"/>
    <property type="project" value="TreeGrafter"/>
</dbReference>
<reference evidence="2" key="3">
    <citation type="submission" date="2025-09" db="UniProtKB">
        <authorList>
            <consortium name="Ensembl"/>
        </authorList>
    </citation>
    <scope>IDENTIFICATION</scope>
</reference>
<dbReference type="PANTHER" id="PTHR39063:SF1">
    <property type="entry name" value="OFD1 CENTRIOLE AND CENTRIOLAR SATELLITE PROTEIN"/>
    <property type="match status" value="1"/>
</dbReference>
<accession>A0A9L0I4I2</accession>
<protein>
    <recommendedName>
        <fullName evidence="4">LisH domain-containing protein</fullName>
    </recommendedName>
</protein>
<dbReference type="Proteomes" id="UP000694387">
    <property type="component" value="Chromosome Y"/>
</dbReference>
<sequence>MPPISLSPPSSRRGESCVDHYPAHPSEPPRKESIMHPKSDVLSQDELRKKLYQTFKDRGILDTLKTQLRNQLIHELMHPVLSGELKPQSISVEGSTLLVGASNSLVVDHLRRCGYEYSLSVFFPESGLAKEQIFTMQDLLQLININPESSLYKSLISGFDKENQKGRGLESFWAGEHVEVPGEWCTQTAWKLGALSDIPCPMHSSIWLFISIL</sequence>
<evidence type="ECO:0000313" key="3">
    <source>
        <dbReference type="Proteomes" id="UP000694387"/>
    </source>
</evidence>
<proteinExistence type="predicted"/>